<evidence type="ECO:0000313" key="5">
    <source>
        <dbReference type="Proteomes" id="UP000470772"/>
    </source>
</evidence>
<gene>
    <name evidence="4" type="ORF">GC250_07900</name>
</gene>
<dbReference type="InterPro" id="IPR035920">
    <property type="entry name" value="YhbY-like_sf"/>
</dbReference>
<comment type="caution">
    <text evidence="4">The sequence shown here is derived from an EMBL/GenBank/DDBJ whole genome shotgun (WGS) entry which is preliminary data.</text>
</comment>
<keyword evidence="5" id="KW-1185">Reference proteome</keyword>
<keyword evidence="1 2" id="KW-0694">RNA-binding</keyword>
<protein>
    <submittedName>
        <fullName evidence="4">RNA-binding protein</fullName>
    </submittedName>
</protein>
<accession>A0A6A9QJ97</accession>
<feature type="domain" description="CRM" evidence="3">
    <location>
        <begin position="1"/>
        <end position="83"/>
    </location>
</feature>
<dbReference type="AlphaFoldDB" id="A0A6A9QJ97"/>
<dbReference type="PANTHER" id="PTHR40065:SF3">
    <property type="entry name" value="RNA-BINDING PROTEIN YHBY"/>
    <property type="match status" value="1"/>
</dbReference>
<sequence length="83" mass="9312">MTSEDLVKKVRASHSTLRIGKNGVNDGLINEVNRRLKQEKVIKIKVATEDDVKEIAAIVSEKTKAKLIEIRGFTFILAKDDSF</sequence>
<dbReference type="PROSITE" id="PS51295">
    <property type="entry name" value="CRM"/>
    <property type="match status" value="1"/>
</dbReference>
<proteinExistence type="predicted"/>
<dbReference type="InterPro" id="IPR001890">
    <property type="entry name" value="RNA-binding_CRM"/>
</dbReference>
<reference evidence="4 5" key="1">
    <citation type="submission" date="2019-10" db="EMBL/GenBank/DDBJ databases">
        <title>Sequencing and Assembly of Multiple Reported Metal-Biooxidizing Members of the Extremely Thermoacidophilic Archaeal Family Sulfolobaceae.</title>
        <authorList>
            <person name="Counts J.A."/>
            <person name="Kelly R.M."/>
        </authorList>
    </citation>
    <scope>NUCLEOTIDE SEQUENCE [LARGE SCALE GENOMIC DNA]</scope>
    <source>
        <strain evidence="4 5">DSM 6482</strain>
    </source>
</reference>
<dbReference type="Gene3D" id="3.30.110.60">
    <property type="entry name" value="YhbY-like"/>
    <property type="match status" value="1"/>
</dbReference>
<dbReference type="SUPFAM" id="SSF75471">
    <property type="entry name" value="YhbY-like"/>
    <property type="match status" value="1"/>
</dbReference>
<dbReference type="EMBL" id="WGGD01000005">
    <property type="protein sequence ID" value="MUN29357.1"/>
    <property type="molecule type" value="Genomic_DNA"/>
</dbReference>
<dbReference type="Pfam" id="PF01985">
    <property type="entry name" value="CRS1_YhbY"/>
    <property type="match status" value="1"/>
</dbReference>
<organism evidence="4 5">
    <name type="scientific">Sulfuracidifex metallicus DSM 6482 = JCM 9184</name>
    <dbReference type="NCBI Taxonomy" id="523847"/>
    <lineage>
        <taxon>Archaea</taxon>
        <taxon>Thermoproteota</taxon>
        <taxon>Thermoprotei</taxon>
        <taxon>Sulfolobales</taxon>
        <taxon>Sulfolobaceae</taxon>
        <taxon>Sulfuracidifex</taxon>
    </lineage>
</organism>
<dbReference type="Proteomes" id="UP000470772">
    <property type="component" value="Unassembled WGS sequence"/>
</dbReference>
<evidence type="ECO:0000313" key="4">
    <source>
        <dbReference type="EMBL" id="MUN29357.1"/>
    </source>
</evidence>
<dbReference type="RefSeq" id="WP_156016936.1">
    <property type="nucleotide sequence ID" value="NZ_WGGD01000005.1"/>
</dbReference>
<dbReference type="PANTHER" id="PTHR40065">
    <property type="entry name" value="RNA-BINDING PROTEIN YHBY"/>
    <property type="match status" value="1"/>
</dbReference>
<evidence type="ECO:0000256" key="2">
    <source>
        <dbReference type="PROSITE-ProRule" id="PRU00626"/>
    </source>
</evidence>
<evidence type="ECO:0000256" key="1">
    <source>
        <dbReference type="ARBA" id="ARBA00022884"/>
    </source>
</evidence>
<evidence type="ECO:0000259" key="3">
    <source>
        <dbReference type="PROSITE" id="PS51295"/>
    </source>
</evidence>
<name>A0A6A9QJ97_SULME</name>
<dbReference type="GO" id="GO:0003723">
    <property type="term" value="F:RNA binding"/>
    <property type="evidence" value="ECO:0007669"/>
    <property type="project" value="UniProtKB-UniRule"/>
</dbReference>
<dbReference type="InterPro" id="IPR051925">
    <property type="entry name" value="RNA-binding_domain"/>
</dbReference>
<dbReference type="SMART" id="SM01103">
    <property type="entry name" value="CRS1_YhbY"/>
    <property type="match status" value="1"/>
</dbReference>